<dbReference type="EMBL" id="JASBWS010000094">
    <property type="protein sequence ID" value="KAJ9098367.1"/>
    <property type="molecule type" value="Genomic_DNA"/>
</dbReference>
<gene>
    <name evidence="1" type="ORF">QFC20_005992</name>
</gene>
<sequence length="342" mass="36056">MSTKTEAIIVPAKGEPFGLAEIELEQPQGDEVLVKIVACGTSPPSHPAIPSSSPTPRAPPVPSCKSKKPYACPQWQAMNFGRQRSVEMGNKAGAVMADGKGGEVYGAFFGQSSMGRMALVSEASCIKVPEGTDLESLAPLGCGLMTGAGAVINRLSPPPESSIAIYGLGAVGMAGILAAAHLQVRTIIAIDLVPTRLTTAKEFGATHTLDARAPDLVAQVRALTLHGAGSEYTLEASGNMRAFRTAYEATAPGGHMTSAGTPGPGVKPDFDIFEHVCTAKTYSAVLMGCCYPREFVPFLIDLHRQGKFPIEKISRKYTPAEFDKAVHDMESGEVIKPIIVFK</sequence>
<protein>
    <submittedName>
        <fullName evidence="1">Uncharacterized protein</fullName>
    </submittedName>
</protein>
<proteinExistence type="predicted"/>
<comment type="caution">
    <text evidence="1">The sequence shown here is derived from an EMBL/GenBank/DDBJ whole genome shotgun (WGS) entry which is preliminary data.</text>
</comment>
<organism evidence="1 2">
    <name type="scientific">Naganishia adeliensis</name>
    <dbReference type="NCBI Taxonomy" id="92952"/>
    <lineage>
        <taxon>Eukaryota</taxon>
        <taxon>Fungi</taxon>
        <taxon>Dikarya</taxon>
        <taxon>Basidiomycota</taxon>
        <taxon>Agaricomycotina</taxon>
        <taxon>Tremellomycetes</taxon>
        <taxon>Filobasidiales</taxon>
        <taxon>Filobasidiaceae</taxon>
        <taxon>Naganishia</taxon>
    </lineage>
</organism>
<keyword evidence="2" id="KW-1185">Reference proteome</keyword>
<evidence type="ECO:0000313" key="2">
    <source>
        <dbReference type="Proteomes" id="UP001230649"/>
    </source>
</evidence>
<reference evidence="1" key="1">
    <citation type="submission" date="2023-04" db="EMBL/GenBank/DDBJ databases">
        <title>Draft Genome sequencing of Naganishia species isolated from polar environments using Oxford Nanopore Technology.</title>
        <authorList>
            <person name="Leo P."/>
            <person name="Venkateswaran K."/>
        </authorList>
    </citation>
    <scope>NUCLEOTIDE SEQUENCE</scope>
    <source>
        <strain evidence="1">MNA-CCFEE 5262</strain>
    </source>
</reference>
<accession>A0ACC2VHF5</accession>
<dbReference type="Proteomes" id="UP001230649">
    <property type="component" value="Unassembled WGS sequence"/>
</dbReference>
<evidence type="ECO:0000313" key="1">
    <source>
        <dbReference type="EMBL" id="KAJ9098367.1"/>
    </source>
</evidence>
<name>A0ACC2VHF5_9TREE</name>